<protein>
    <submittedName>
        <fullName evidence="2">Uncharacterized protein</fullName>
    </submittedName>
</protein>
<dbReference type="AlphaFoldDB" id="A0A6M3LI54"/>
<keyword evidence="1" id="KW-1133">Transmembrane helix</keyword>
<accession>A0A6M3LI54</accession>
<reference evidence="2" key="1">
    <citation type="submission" date="2020-03" db="EMBL/GenBank/DDBJ databases">
        <title>The deep terrestrial virosphere.</title>
        <authorList>
            <person name="Holmfeldt K."/>
            <person name="Nilsson E."/>
            <person name="Simone D."/>
            <person name="Lopez-Fernandez M."/>
            <person name="Wu X."/>
            <person name="de Brujin I."/>
            <person name="Lundin D."/>
            <person name="Andersson A."/>
            <person name="Bertilsson S."/>
            <person name="Dopson M."/>
        </authorList>
    </citation>
    <scope>NUCLEOTIDE SEQUENCE</scope>
    <source>
        <strain evidence="2">MM415B03852</strain>
    </source>
</reference>
<keyword evidence="1" id="KW-0472">Membrane</keyword>
<name>A0A6M3LI54_9ZZZZ</name>
<sequence length="104" mass="12548">MNWPRLRKSYAHHRNLLSRGHTEISLFYGIIQMSLIVWLALRDMVTIHREWVFVVIPGIVIFAATVQYLVGYFMDRFRVIEDLQEWDMSRMPQIRELLKRNGKE</sequence>
<gene>
    <name evidence="2" type="ORF">MM415B03852_0007</name>
</gene>
<proteinExistence type="predicted"/>
<evidence type="ECO:0000256" key="1">
    <source>
        <dbReference type="SAM" id="Phobius"/>
    </source>
</evidence>
<organism evidence="2">
    <name type="scientific">viral metagenome</name>
    <dbReference type="NCBI Taxonomy" id="1070528"/>
    <lineage>
        <taxon>unclassified sequences</taxon>
        <taxon>metagenomes</taxon>
        <taxon>organismal metagenomes</taxon>
    </lineage>
</organism>
<evidence type="ECO:0000313" key="2">
    <source>
        <dbReference type="EMBL" id="QJA94470.1"/>
    </source>
</evidence>
<feature type="transmembrane region" description="Helical" evidence="1">
    <location>
        <begin position="53"/>
        <end position="74"/>
    </location>
</feature>
<dbReference type="EMBL" id="MT143234">
    <property type="protein sequence ID" value="QJA94470.1"/>
    <property type="molecule type" value="Genomic_DNA"/>
</dbReference>
<keyword evidence="1" id="KW-0812">Transmembrane</keyword>
<feature type="transmembrane region" description="Helical" evidence="1">
    <location>
        <begin position="21"/>
        <end position="41"/>
    </location>
</feature>